<dbReference type="InterPro" id="IPR000727">
    <property type="entry name" value="T_SNARE_dom"/>
</dbReference>
<evidence type="ECO:0000313" key="4">
    <source>
        <dbReference type="EMBL" id="EDO07384.1"/>
    </source>
</evidence>
<dbReference type="GeneID" id="5479186"/>
<feature type="coiled-coil region" evidence="1">
    <location>
        <begin position="16"/>
        <end position="66"/>
    </location>
</feature>
<gene>
    <name evidence="4" type="ORF">BBOV_IV010300</name>
</gene>
<name>A7AS65_BABBO</name>
<accession>A7AS65</accession>
<proteinExistence type="predicted"/>
<dbReference type="KEGG" id="bbo:BBOV_IV010300"/>
<dbReference type="SUPFAM" id="SSF58038">
    <property type="entry name" value="SNARE fusion complex"/>
    <property type="match status" value="1"/>
</dbReference>
<feature type="domain" description="T-SNARE coiled-coil homology" evidence="3">
    <location>
        <begin position="127"/>
        <end position="189"/>
    </location>
</feature>
<dbReference type="PROSITE" id="PS50192">
    <property type="entry name" value="T_SNARE"/>
    <property type="match status" value="1"/>
</dbReference>
<keyword evidence="5" id="KW-1185">Reference proteome</keyword>
<reference evidence="5" key="2">
    <citation type="journal article" date="2020" name="Data Brief">
        <title>Transcriptome dataset of Babesia bovis life stages within vertebrate and invertebrate hosts.</title>
        <authorList>
            <person name="Ueti M.W."/>
            <person name="Johnson W.C."/>
            <person name="Kappmeyer L.S."/>
            <person name="Herndon D.R."/>
            <person name="Mousel M.R."/>
            <person name="Reif K.E."/>
            <person name="Taus N.S."/>
            <person name="Ifeonu O.O."/>
            <person name="Silva J.C."/>
            <person name="Suarez C.E."/>
            <person name="Brayton K.A."/>
        </authorList>
    </citation>
    <scope>NUCLEOTIDE SEQUENCE [LARGE SCALE GENOMIC DNA]</scope>
</reference>
<dbReference type="Gene3D" id="1.20.5.110">
    <property type="match status" value="1"/>
</dbReference>
<dbReference type="AlphaFoldDB" id="A7AS65"/>
<keyword evidence="2" id="KW-0472">Membrane</keyword>
<dbReference type="OMA" id="MWELDIR"/>
<feature type="transmembrane region" description="Helical" evidence="2">
    <location>
        <begin position="198"/>
        <end position="214"/>
    </location>
</feature>
<protein>
    <recommendedName>
        <fullName evidence="3">t-SNARE coiled-coil homology domain-containing protein</fullName>
    </recommendedName>
</protein>
<dbReference type="CDD" id="cd15841">
    <property type="entry name" value="SNARE_Qc"/>
    <property type="match status" value="1"/>
</dbReference>
<evidence type="ECO:0000259" key="3">
    <source>
        <dbReference type="PROSITE" id="PS50192"/>
    </source>
</evidence>
<reference evidence="5" key="3">
    <citation type="journal article" date="2021" name="Int. J. Parasitol.">
        <title>Comparative analysis of gene expression between Babesia bovis blood stages and kinetes allowed by improved genome annotation.</title>
        <authorList>
            <person name="Ueti M.W."/>
            <person name="Johnson W.C."/>
            <person name="Kappmeyer L.S."/>
            <person name="Herndon D.R."/>
            <person name="Mousel M.R."/>
            <person name="Reif K.E."/>
            <person name="Taus N.S."/>
            <person name="Ifeonu O.O."/>
            <person name="Silva J.C."/>
            <person name="Suarez C.E."/>
            <person name="Brayton K.A."/>
        </authorList>
    </citation>
    <scope>NUCLEOTIDE SEQUENCE [LARGE SCALE GENOMIC DNA]</scope>
</reference>
<dbReference type="VEuPathDB" id="PiroplasmaDB:BBOV_IV010300"/>
<sequence length="215" mass="24776">MEGMWELDIRNAISLINSAKDSVNQFKEKIDENEKLTYNTIVNAKLDSLRKTINNLELTLRDMANGSVSESELLPKRKQFEDIKLSHQELEKQMKQPVGIPTSTMQHSIPPSDLEKMNQHSLYDYRQSMMRAQEDELELLDSTAGAIHNISTHIRDEVDYHTGLLVDLESAMDTSHTQIMSNRARLEQLVNRTSKRRLMLYIVALTVLLVLILIR</sequence>
<evidence type="ECO:0000313" key="5">
    <source>
        <dbReference type="Proteomes" id="UP000002173"/>
    </source>
</evidence>
<dbReference type="FunCoup" id="A7AS65">
    <property type="interactions" value="6"/>
</dbReference>
<dbReference type="InParanoid" id="A7AS65"/>
<keyword evidence="2" id="KW-0812">Transmembrane</keyword>
<evidence type="ECO:0000256" key="1">
    <source>
        <dbReference type="SAM" id="Coils"/>
    </source>
</evidence>
<comment type="caution">
    <text evidence="4">The sequence shown here is derived from an EMBL/GenBank/DDBJ whole genome shotgun (WGS) entry which is preliminary data.</text>
</comment>
<reference evidence="4 5" key="1">
    <citation type="journal article" date="2007" name="PLoS Pathog.">
        <title>Genome sequence of Babesia bovis and comparative analysis of apicomplexan hemoprotozoa.</title>
        <authorList>
            <person name="Brayton K.A."/>
            <person name="Lau A.O.T."/>
            <person name="Herndon D.R."/>
            <person name="Hannick L."/>
            <person name="Kappmeyer L.S."/>
            <person name="Berens S.J."/>
            <person name="Bidwell S.L."/>
            <person name="Brown W.C."/>
            <person name="Crabtree J."/>
            <person name="Fadrosh D."/>
            <person name="Feldblum T."/>
            <person name="Forberger H.A."/>
            <person name="Haas B.J."/>
            <person name="Howell J.M."/>
            <person name="Khouri H."/>
            <person name="Koo H."/>
            <person name="Mann D.J."/>
            <person name="Norimine J."/>
            <person name="Paulsen I.T."/>
            <person name="Radune D."/>
            <person name="Ren Q."/>
            <person name="Smith R.K. Jr."/>
            <person name="Suarez C.E."/>
            <person name="White O."/>
            <person name="Wortman J.R."/>
            <person name="Knowles D.P. Jr."/>
            <person name="McElwain T.F."/>
            <person name="Nene V.M."/>
        </authorList>
    </citation>
    <scope>NUCLEOTIDE SEQUENCE [LARGE SCALE GENOMIC DNA]</scope>
    <source>
        <strain evidence="4">T2Bo</strain>
    </source>
</reference>
<dbReference type="eggNOG" id="ENOG502TNCF">
    <property type="taxonomic scope" value="Eukaryota"/>
</dbReference>
<dbReference type="Proteomes" id="UP000002173">
    <property type="component" value="Unassembled WGS sequence"/>
</dbReference>
<keyword evidence="1" id="KW-0175">Coiled coil</keyword>
<dbReference type="EMBL" id="AAXT01000002">
    <property type="protein sequence ID" value="EDO07384.1"/>
    <property type="molecule type" value="Genomic_DNA"/>
</dbReference>
<keyword evidence="2" id="KW-1133">Transmembrane helix</keyword>
<organism evidence="4 5">
    <name type="scientific">Babesia bovis</name>
    <dbReference type="NCBI Taxonomy" id="5865"/>
    <lineage>
        <taxon>Eukaryota</taxon>
        <taxon>Sar</taxon>
        <taxon>Alveolata</taxon>
        <taxon>Apicomplexa</taxon>
        <taxon>Aconoidasida</taxon>
        <taxon>Piroplasmida</taxon>
        <taxon>Babesiidae</taxon>
        <taxon>Babesia</taxon>
    </lineage>
</organism>
<dbReference type="RefSeq" id="XP_001610952.1">
    <property type="nucleotide sequence ID" value="XM_001610902.1"/>
</dbReference>
<evidence type="ECO:0000256" key="2">
    <source>
        <dbReference type="SAM" id="Phobius"/>
    </source>
</evidence>
<dbReference type="STRING" id="5865.A7AS65"/>